<dbReference type="Gene3D" id="2.160.10.10">
    <property type="entry name" value="Hexapeptide repeat proteins"/>
    <property type="match status" value="1"/>
</dbReference>
<dbReference type="InterPro" id="IPR001451">
    <property type="entry name" value="Hexapep"/>
</dbReference>
<dbReference type="GeneID" id="92816390"/>
<evidence type="ECO:0008006" key="8">
    <source>
        <dbReference type="Google" id="ProtNLM"/>
    </source>
</evidence>
<sequence>MIDKIKGNPALKRFIIGLITSHKNPRPRLWVKWFVNPFVHKRGRGAIIRRRRSRIDVFPWRRFEVGRDALIEDFTTVNNGAGDVLIGDGARIGIGSVVIGPVRLGDRVGLGQHVFISGFNHGYSDGTRDSNEQPLDLKEVVIGNESHIGANSVVVAGVHIGERVQVGAGSVVTKDIPSFSVAVGNPARVIKRYDDALGVWVKTRNPQEGIRRQDDNDNSCNSGATEP</sequence>
<dbReference type="InterPro" id="IPR011004">
    <property type="entry name" value="Trimer_LpxA-like_sf"/>
</dbReference>
<proteinExistence type="inferred from homology"/>
<comment type="caution">
    <text evidence="6">The sequence shown here is derived from an EMBL/GenBank/DDBJ whole genome shotgun (WGS) entry which is preliminary data.</text>
</comment>
<dbReference type="InterPro" id="IPR018357">
    <property type="entry name" value="Hexapep_transf_CS"/>
</dbReference>
<gene>
    <name evidence="6" type="ORF">HMPREF9450_00597</name>
</gene>
<evidence type="ECO:0000256" key="1">
    <source>
        <dbReference type="ARBA" id="ARBA00007274"/>
    </source>
</evidence>
<feature type="region of interest" description="Disordered" evidence="5">
    <location>
        <begin position="208"/>
        <end position="227"/>
    </location>
</feature>
<dbReference type="HOGENOM" id="CLU_051638_7_0_10"/>
<dbReference type="PANTHER" id="PTHR23416">
    <property type="entry name" value="SIALIC ACID SYNTHASE-RELATED"/>
    <property type="match status" value="1"/>
</dbReference>
<accession>G5H6N7</accession>
<dbReference type="AlphaFoldDB" id="G5H6N7"/>
<dbReference type="PROSITE" id="PS00101">
    <property type="entry name" value="HEXAPEP_TRANSFERASES"/>
    <property type="match status" value="1"/>
</dbReference>
<keyword evidence="2" id="KW-0808">Transferase</keyword>
<dbReference type="Pfam" id="PF00132">
    <property type="entry name" value="Hexapep"/>
    <property type="match status" value="1"/>
</dbReference>
<keyword evidence="3" id="KW-0677">Repeat</keyword>
<dbReference type="PATRIC" id="fig|742725.3.peg.648"/>
<dbReference type="eggNOG" id="COG0110">
    <property type="taxonomic scope" value="Bacteria"/>
</dbReference>
<organism evidence="6 7">
    <name type="scientific">Alistipes indistinctus YIT 12060</name>
    <dbReference type="NCBI Taxonomy" id="742725"/>
    <lineage>
        <taxon>Bacteria</taxon>
        <taxon>Pseudomonadati</taxon>
        <taxon>Bacteroidota</taxon>
        <taxon>Bacteroidia</taxon>
        <taxon>Bacteroidales</taxon>
        <taxon>Rikenellaceae</taxon>
        <taxon>Alistipes</taxon>
    </lineage>
</organism>
<dbReference type="STRING" id="742725.HMPREF9450_00597"/>
<reference evidence="6 7" key="1">
    <citation type="submission" date="2011-08" db="EMBL/GenBank/DDBJ databases">
        <title>The Genome Sequence of Alistipes indistinctus YIT 12060.</title>
        <authorList>
            <consortium name="The Broad Institute Genome Sequencing Platform"/>
            <person name="Earl A."/>
            <person name="Ward D."/>
            <person name="Feldgarden M."/>
            <person name="Gevers D."/>
            <person name="Morotomi M."/>
            <person name="Young S.K."/>
            <person name="Zeng Q."/>
            <person name="Gargeya S."/>
            <person name="Fitzgerald M."/>
            <person name="Haas B."/>
            <person name="Abouelleil A."/>
            <person name="Alvarado L."/>
            <person name="Arachchi H.M."/>
            <person name="Berlin A."/>
            <person name="Brown A."/>
            <person name="Chapman S.B."/>
            <person name="Chen Z."/>
            <person name="Dunbar C."/>
            <person name="Freedman E."/>
            <person name="Gearin G."/>
            <person name="Gellesch M."/>
            <person name="Goldberg J."/>
            <person name="Griggs A."/>
            <person name="Gujja S."/>
            <person name="Heiman D."/>
            <person name="Howarth C."/>
            <person name="Larson L."/>
            <person name="Lui A."/>
            <person name="MacDonald P.J.P."/>
            <person name="Montmayeur A."/>
            <person name="Murphy C."/>
            <person name="Neiman D."/>
            <person name="Pearson M."/>
            <person name="Priest M."/>
            <person name="Roberts A."/>
            <person name="Saif S."/>
            <person name="Shea T."/>
            <person name="Shenoy N."/>
            <person name="Sisk P."/>
            <person name="Stolte C."/>
            <person name="Sykes S."/>
            <person name="Wortman J."/>
            <person name="Nusbaum C."/>
            <person name="Birren B."/>
        </authorList>
    </citation>
    <scope>NUCLEOTIDE SEQUENCE [LARGE SCALE GENOMIC DNA]</scope>
    <source>
        <strain evidence="6 7">YIT 12060</strain>
    </source>
</reference>
<dbReference type="PANTHER" id="PTHR23416:SF23">
    <property type="entry name" value="ACETYLTRANSFERASE C18B11.09C-RELATED"/>
    <property type="match status" value="1"/>
</dbReference>
<comment type="similarity">
    <text evidence="1">Belongs to the transferase hexapeptide repeat family.</text>
</comment>
<evidence type="ECO:0000256" key="5">
    <source>
        <dbReference type="SAM" id="MobiDB-lite"/>
    </source>
</evidence>
<dbReference type="CDD" id="cd04647">
    <property type="entry name" value="LbH_MAT_like"/>
    <property type="match status" value="1"/>
</dbReference>
<protein>
    <recommendedName>
        <fullName evidence="8">Acetyltransferase</fullName>
    </recommendedName>
</protein>
<evidence type="ECO:0000256" key="2">
    <source>
        <dbReference type="ARBA" id="ARBA00022679"/>
    </source>
</evidence>
<name>G5H6N7_9BACT</name>
<dbReference type="SUPFAM" id="SSF51161">
    <property type="entry name" value="Trimeric LpxA-like enzymes"/>
    <property type="match status" value="1"/>
</dbReference>
<keyword evidence="4" id="KW-0012">Acyltransferase</keyword>
<dbReference type="Pfam" id="PF14602">
    <property type="entry name" value="Hexapep_2"/>
    <property type="match status" value="1"/>
</dbReference>
<dbReference type="InterPro" id="IPR051159">
    <property type="entry name" value="Hexapeptide_acetyltransf"/>
</dbReference>
<evidence type="ECO:0000256" key="3">
    <source>
        <dbReference type="ARBA" id="ARBA00022737"/>
    </source>
</evidence>
<feature type="compositionally biased region" description="Polar residues" evidence="5">
    <location>
        <begin position="218"/>
        <end position="227"/>
    </location>
</feature>
<evidence type="ECO:0000256" key="4">
    <source>
        <dbReference type="ARBA" id="ARBA00023315"/>
    </source>
</evidence>
<dbReference type="RefSeq" id="WP_009133403.1">
    <property type="nucleotide sequence ID" value="NZ_CP102250.1"/>
</dbReference>
<evidence type="ECO:0000313" key="7">
    <source>
        <dbReference type="Proteomes" id="UP000006008"/>
    </source>
</evidence>
<dbReference type="GO" id="GO:0008374">
    <property type="term" value="F:O-acyltransferase activity"/>
    <property type="evidence" value="ECO:0007669"/>
    <property type="project" value="TreeGrafter"/>
</dbReference>
<dbReference type="OrthoDB" id="9812571at2"/>
<keyword evidence="7" id="KW-1185">Reference proteome</keyword>
<dbReference type="GO" id="GO:0005829">
    <property type="term" value="C:cytosol"/>
    <property type="evidence" value="ECO:0007669"/>
    <property type="project" value="TreeGrafter"/>
</dbReference>
<dbReference type="EMBL" id="ADLD01000008">
    <property type="protein sequence ID" value="EHB92884.1"/>
    <property type="molecule type" value="Genomic_DNA"/>
</dbReference>
<evidence type="ECO:0000313" key="6">
    <source>
        <dbReference type="EMBL" id="EHB92884.1"/>
    </source>
</evidence>
<dbReference type="Proteomes" id="UP000006008">
    <property type="component" value="Unassembled WGS sequence"/>
</dbReference>